<dbReference type="InterPro" id="IPR035940">
    <property type="entry name" value="CAP_sf"/>
</dbReference>
<dbReference type="GO" id="GO:0005576">
    <property type="term" value="C:extracellular region"/>
    <property type="evidence" value="ECO:0007669"/>
    <property type="project" value="UniProtKB-SubCell"/>
</dbReference>
<sequence length="366" mass="41242">MKTPCVLPGCSIFSKLFTSKSNEFELEALEVHNEFRAEHGVPPLVLSKEISKYSQKWAEDLAKKDAMAYSLNQKYGESVYCGWSPDPNTKIKARDCVEKWYSEINNFSFGKEPDVLTCGHFTQIIWKGTRELGVGSAKSKSGKLYVVANYYPPGNYSGQFAKNVYPPGANQFRKNPSISPRESINNLAPPSPNQRNSKNLTDIASDLVSKFRSSSISGEKFEDEFLRAHNDYRKNHGVPPLELNKKLCKYAEEWAKTIAKKGQTEHRDQNEYGENIFSAWSSEANFTVSGRDPVDKWYSEVNNHRFGKEPSDLNSGHFSQVVWEDTRELGVGVAKSKEGQIYVVAYYHPPGNVIGSFANKVKPPIN</sequence>
<dbReference type="PRINTS" id="PR00837">
    <property type="entry name" value="V5TPXLIKE"/>
</dbReference>
<evidence type="ECO:0000256" key="2">
    <source>
        <dbReference type="ARBA" id="ARBA00022525"/>
    </source>
</evidence>
<gene>
    <name evidence="5" type="ORF">B5V51_7093</name>
</gene>
<dbReference type="InterPro" id="IPR034113">
    <property type="entry name" value="SCP_GAPR1-like"/>
</dbReference>
<dbReference type="PANTHER" id="PTHR10334">
    <property type="entry name" value="CYSTEINE-RICH SECRETORY PROTEIN-RELATED"/>
    <property type="match status" value="1"/>
</dbReference>
<evidence type="ECO:0000313" key="5">
    <source>
        <dbReference type="EMBL" id="PCG77541.1"/>
    </source>
</evidence>
<reference evidence="5" key="1">
    <citation type="submission" date="2017-09" db="EMBL/GenBank/DDBJ databases">
        <title>Contemporary evolution of a Lepidopteran species, Heliothis virescens, in response to modern agricultural practices.</title>
        <authorList>
            <person name="Fritz M.L."/>
            <person name="Deyonke A.M."/>
            <person name="Papanicolaou A."/>
            <person name="Micinski S."/>
            <person name="Westbrook J."/>
            <person name="Gould F."/>
        </authorList>
    </citation>
    <scope>NUCLEOTIDE SEQUENCE [LARGE SCALE GENOMIC DNA]</scope>
    <source>
        <strain evidence="5">HvINT-</strain>
        <tissue evidence="5">Whole body</tissue>
    </source>
</reference>
<keyword evidence="2" id="KW-0964">Secreted</keyword>
<feature type="region of interest" description="Disordered" evidence="3">
    <location>
        <begin position="175"/>
        <end position="199"/>
    </location>
</feature>
<dbReference type="EMBL" id="NWSH01000313">
    <property type="protein sequence ID" value="PCG77541.1"/>
    <property type="molecule type" value="Genomic_DNA"/>
</dbReference>
<dbReference type="PROSITE" id="PS01009">
    <property type="entry name" value="CRISP_1"/>
    <property type="match status" value="2"/>
</dbReference>
<accession>A0A2A4JZU7</accession>
<dbReference type="CDD" id="cd05382">
    <property type="entry name" value="CAP_GAPR1-like"/>
    <property type="match status" value="2"/>
</dbReference>
<dbReference type="InterPro" id="IPR018244">
    <property type="entry name" value="Allrgn_V5/Tpx1_CS"/>
</dbReference>
<dbReference type="Pfam" id="PF00188">
    <property type="entry name" value="CAP"/>
    <property type="match status" value="2"/>
</dbReference>
<comment type="caution">
    <text evidence="5">The sequence shown here is derived from an EMBL/GenBank/DDBJ whole genome shotgun (WGS) entry which is preliminary data.</text>
</comment>
<dbReference type="FunFam" id="3.40.33.10:FF:000002">
    <property type="entry name" value="Golgi-associated plant pathogenesis-related protein 1"/>
    <property type="match status" value="2"/>
</dbReference>
<dbReference type="STRING" id="7102.A0A2A4JZU7"/>
<protein>
    <recommendedName>
        <fullName evidence="4">SCP domain-containing protein</fullName>
    </recommendedName>
</protein>
<dbReference type="AlphaFoldDB" id="A0A2A4JZU7"/>
<feature type="domain" description="SCP" evidence="4">
    <location>
        <begin position="23"/>
        <end position="158"/>
    </location>
</feature>
<dbReference type="InterPro" id="IPR014044">
    <property type="entry name" value="CAP_dom"/>
</dbReference>
<comment type="subcellular location">
    <subcellularLocation>
        <location evidence="1">Secreted</location>
    </subcellularLocation>
</comment>
<organism evidence="5">
    <name type="scientific">Heliothis virescens</name>
    <name type="common">Tobacco budworm moth</name>
    <dbReference type="NCBI Taxonomy" id="7102"/>
    <lineage>
        <taxon>Eukaryota</taxon>
        <taxon>Metazoa</taxon>
        <taxon>Ecdysozoa</taxon>
        <taxon>Arthropoda</taxon>
        <taxon>Hexapoda</taxon>
        <taxon>Insecta</taxon>
        <taxon>Pterygota</taxon>
        <taxon>Neoptera</taxon>
        <taxon>Endopterygota</taxon>
        <taxon>Lepidoptera</taxon>
        <taxon>Glossata</taxon>
        <taxon>Ditrysia</taxon>
        <taxon>Noctuoidea</taxon>
        <taxon>Noctuidae</taxon>
        <taxon>Heliothinae</taxon>
        <taxon>Heliothis</taxon>
    </lineage>
</organism>
<name>A0A2A4JZU7_HELVI</name>
<feature type="domain" description="SCP" evidence="4">
    <location>
        <begin position="220"/>
        <end position="355"/>
    </location>
</feature>
<evidence type="ECO:0000259" key="4">
    <source>
        <dbReference type="SMART" id="SM00198"/>
    </source>
</evidence>
<dbReference type="SUPFAM" id="SSF55797">
    <property type="entry name" value="PR-1-like"/>
    <property type="match status" value="2"/>
</dbReference>
<dbReference type="InterPro" id="IPR001283">
    <property type="entry name" value="CRISP-related"/>
</dbReference>
<evidence type="ECO:0000256" key="3">
    <source>
        <dbReference type="SAM" id="MobiDB-lite"/>
    </source>
</evidence>
<evidence type="ECO:0000256" key="1">
    <source>
        <dbReference type="ARBA" id="ARBA00004613"/>
    </source>
</evidence>
<dbReference type="Gene3D" id="3.40.33.10">
    <property type="entry name" value="CAP"/>
    <property type="match status" value="2"/>
</dbReference>
<dbReference type="SMART" id="SM00198">
    <property type="entry name" value="SCP"/>
    <property type="match status" value="2"/>
</dbReference>
<proteinExistence type="predicted"/>